<accession>A0A162MGS8</accession>
<comment type="similarity">
    <text evidence="1">Belongs to the asp23 family.</text>
</comment>
<comment type="caution">
    <text evidence="3">The sequence shown here is derived from an EMBL/GenBank/DDBJ whole genome shotgun (WGS) entry which is preliminary data.</text>
</comment>
<evidence type="ECO:0008006" key="5">
    <source>
        <dbReference type="Google" id="ProtNLM"/>
    </source>
</evidence>
<dbReference type="AlphaFoldDB" id="A0A162MGS8"/>
<name>A0A162MGS8_9FIRM</name>
<keyword evidence="2" id="KW-1133">Transmembrane helix</keyword>
<evidence type="ECO:0000313" key="3">
    <source>
        <dbReference type="EMBL" id="KYO65818.1"/>
    </source>
</evidence>
<feature type="transmembrane region" description="Helical" evidence="2">
    <location>
        <begin position="12"/>
        <end position="33"/>
    </location>
</feature>
<evidence type="ECO:0000313" key="4">
    <source>
        <dbReference type="Proteomes" id="UP000075737"/>
    </source>
</evidence>
<keyword evidence="4" id="KW-1185">Reference proteome</keyword>
<protein>
    <recommendedName>
        <fullName evidence="5">Alkaline shock response membrane anchor protein AmaP</fullName>
    </recommendedName>
</protein>
<organism evidence="3 4">
    <name type="scientific">Thermovenabulum gondwanense</name>
    <dbReference type="NCBI Taxonomy" id="520767"/>
    <lineage>
        <taxon>Bacteria</taxon>
        <taxon>Bacillati</taxon>
        <taxon>Bacillota</taxon>
        <taxon>Clostridia</taxon>
        <taxon>Thermosediminibacterales</taxon>
        <taxon>Thermosediminibacteraceae</taxon>
        <taxon>Thermovenabulum</taxon>
    </lineage>
</organism>
<dbReference type="STRING" id="520767.ATZ99_14560"/>
<dbReference type="InterPro" id="IPR005531">
    <property type="entry name" value="Asp23"/>
</dbReference>
<keyword evidence="2" id="KW-0812">Transmembrane</keyword>
<sequence length="181" mass="20328">MKGDYIRMIEKFFLGFYSFIIVIISFSAIMYFLDLPFPLMNLWTSFTGMVGNLEFAIIFGLVLLLSLYTLYLSLKIKRVELAQINMTEIGGVSISFKAIEDMVAILMKKYDAVKDTKIYINKKENGVGIKLYLSVTPESNIPELSADIQKTIKEALQSAAGVEVNNVNVVIKDVFKAAKKA</sequence>
<dbReference type="NCBIfam" id="NF033218">
    <property type="entry name" value="anchor_AmaP"/>
    <property type="match status" value="1"/>
</dbReference>
<reference evidence="3 4" key="1">
    <citation type="submission" date="2015-12" db="EMBL/GenBank/DDBJ databases">
        <title>Draft genome of Thermovenabulum gondwanense isolated from a red thermophilic microbial mat colonisisng an outflow channel of a bore well.</title>
        <authorList>
            <person name="Patel B.K."/>
        </authorList>
    </citation>
    <scope>NUCLEOTIDE SEQUENCE [LARGE SCALE GENOMIC DNA]</scope>
    <source>
        <strain evidence="3 4">R270</strain>
    </source>
</reference>
<feature type="transmembrane region" description="Helical" evidence="2">
    <location>
        <begin position="53"/>
        <end position="74"/>
    </location>
</feature>
<keyword evidence="2" id="KW-0472">Membrane</keyword>
<dbReference type="EMBL" id="LOHZ01000032">
    <property type="protein sequence ID" value="KYO65818.1"/>
    <property type="molecule type" value="Genomic_DNA"/>
</dbReference>
<evidence type="ECO:0000256" key="2">
    <source>
        <dbReference type="SAM" id="Phobius"/>
    </source>
</evidence>
<dbReference type="Pfam" id="PF03780">
    <property type="entry name" value="Asp23"/>
    <property type="match status" value="1"/>
</dbReference>
<dbReference type="Proteomes" id="UP000075737">
    <property type="component" value="Unassembled WGS sequence"/>
</dbReference>
<gene>
    <name evidence="3" type="ORF">ATZ99_14560</name>
</gene>
<proteinExistence type="inferred from homology"/>
<evidence type="ECO:0000256" key="1">
    <source>
        <dbReference type="ARBA" id="ARBA00005721"/>
    </source>
</evidence>